<dbReference type="SUPFAM" id="SSF53850">
    <property type="entry name" value="Periplasmic binding protein-like II"/>
    <property type="match status" value="1"/>
</dbReference>
<evidence type="ECO:0000256" key="1">
    <source>
        <dbReference type="ARBA" id="ARBA00006987"/>
    </source>
</evidence>
<keyword evidence="2" id="KW-0732">Signal</keyword>
<accession>A0A502G9N4</accession>
<evidence type="ECO:0000256" key="2">
    <source>
        <dbReference type="SAM" id="SignalP"/>
    </source>
</evidence>
<dbReference type="InterPro" id="IPR005064">
    <property type="entry name" value="BUG"/>
</dbReference>
<dbReference type="Gene3D" id="3.40.190.150">
    <property type="entry name" value="Bordetella uptake gene, domain 1"/>
    <property type="match status" value="1"/>
</dbReference>
<dbReference type="EMBL" id="RCZP01000007">
    <property type="protein sequence ID" value="TPG57736.1"/>
    <property type="molecule type" value="Genomic_DNA"/>
</dbReference>
<evidence type="ECO:0000313" key="3">
    <source>
        <dbReference type="EMBL" id="TPG57736.1"/>
    </source>
</evidence>
<dbReference type="CDD" id="cd13578">
    <property type="entry name" value="PBP2_Bug27"/>
    <property type="match status" value="1"/>
</dbReference>
<organism evidence="3 4">
    <name type="scientific">Muricoccus nepalensis</name>
    <dbReference type="NCBI Taxonomy" id="1854500"/>
    <lineage>
        <taxon>Bacteria</taxon>
        <taxon>Pseudomonadati</taxon>
        <taxon>Pseudomonadota</taxon>
        <taxon>Alphaproteobacteria</taxon>
        <taxon>Acetobacterales</taxon>
        <taxon>Roseomonadaceae</taxon>
        <taxon>Muricoccus</taxon>
    </lineage>
</organism>
<evidence type="ECO:0000313" key="4">
    <source>
        <dbReference type="Proteomes" id="UP000317078"/>
    </source>
</evidence>
<comment type="similarity">
    <text evidence="1">Belongs to the UPF0065 (bug) family.</text>
</comment>
<proteinExistence type="inferred from homology"/>
<gene>
    <name evidence="3" type="ORF">EAH89_09915</name>
</gene>
<reference evidence="3 4" key="1">
    <citation type="journal article" date="2019" name="Environ. Microbiol.">
        <title>Species interactions and distinct microbial communities in high Arctic permafrost affected cryosols are associated with the CH4 and CO2 gas fluxes.</title>
        <authorList>
            <person name="Altshuler I."/>
            <person name="Hamel J."/>
            <person name="Turney S."/>
            <person name="Magnuson E."/>
            <person name="Levesque R."/>
            <person name="Greer C."/>
            <person name="Whyte L.G."/>
        </authorList>
    </citation>
    <scope>NUCLEOTIDE SEQUENCE [LARGE SCALE GENOMIC DNA]</scope>
    <source>
        <strain evidence="3 4">S9.3B</strain>
    </source>
</reference>
<dbReference type="Gene3D" id="3.40.190.10">
    <property type="entry name" value="Periplasmic binding protein-like II"/>
    <property type="match status" value="1"/>
</dbReference>
<keyword evidence="4" id="KW-1185">Reference proteome</keyword>
<dbReference type="OrthoDB" id="8251536at2"/>
<dbReference type="PIRSF" id="PIRSF017082">
    <property type="entry name" value="YflP"/>
    <property type="match status" value="1"/>
</dbReference>
<feature type="signal peptide" evidence="2">
    <location>
        <begin position="1"/>
        <end position="27"/>
    </location>
</feature>
<feature type="chain" id="PRO_5021409405" evidence="2">
    <location>
        <begin position="28"/>
        <end position="329"/>
    </location>
</feature>
<name>A0A502G9N4_9PROT</name>
<comment type="caution">
    <text evidence="3">The sequence shown here is derived from an EMBL/GenBank/DDBJ whole genome shotgun (WGS) entry which is preliminary data.</text>
</comment>
<dbReference type="AlphaFoldDB" id="A0A502G9N4"/>
<protein>
    <submittedName>
        <fullName evidence="3">Tripartite tricarboxylate transporter substrate binding protein</fullName>
    </submittedName>
</protein>
<dbReference type="Proteomes" id="UP000317078">
    <property type="component" value="Unassembled WGS sequence"/>
</dbReference>
<dbReference type="InterPro" id="IPR042100">
    <property type="entry name" value="Bug_dom1"/>
</dbReference>
<dbReference type="PANTHER" id="PTHR42928">
    <property type="entry name" value="TRICARBOXYLATE-BINDING PROTEIN"/>
    <property type="match status" value="1"/>
</dbReference>
<dbReference type="PANTHER" id="PTHR42928:SF5">
    <property type="entry name" value="BLR1237 PROTEIN"/>
    <property type="match status" value="1"/>
</dbReference>
<sequence length="329" mass="34130">MTTVIHRPNRRAALGLAGALLAAPALRAQTAWPNGPIRIVVPFAPGGSTDVVARLAAPGLTRRLGQPVVVENRSGGAGSIGADAVAKSRPDGQTLLLTFDSHAVLAALLPRLSFNLTEDLDPVMLIGGAPYVIGTRADKPYRGLGDLVAAAKARPDGVSYASAGNGTLGHLTMILLQARTGVSMPHIAYRGGGPAVSDAIAGNVEAVIGSAALLMPQVEGGALRALAQFGPARLPSLPAVPTAEEAGFPGLQAVAWWGVFAPAGTPAPIVARVNAALRETFEAEDLRRQLEQTQQARLVLSDPGGLKTFFDQQIETWGRVVRDNNVRPD</sequence>
<dbReference type="Pfam" id="PF03401">
    <property type="entry name" value="TctC"/>
    <property type="match status" value="1"/>
</dbReference>